<dbReference type="InterPro" id="IPR051329">
    <property type="entry name" value="NIR_SIR_4Fe-4S"/>
</dbReference>
<keyword evidence="1" id="KW-0004">4Fe-4S</keyword>
<keyword evidence="2" id="KW-0349">Heme</keyword>
<reference evidence="10" key="1">
    <citation type="journal article" date="2019" name="Int. J. Syst. Evol. Microbiol.">
        <title>The Global Catalogue of Microorganisms (GCM) 10K type strain sequencing project: providing services to taxonomists for standard genome sequencing and annotation.</title>
        <authorList>
            <consortium name="The Broad Institute Genomics Platform"/>
            <consortium name="The Broad Institute Genome Sequencing Center for Infectious Disease"/>
            <person name="Wu L."/>
            <person name="Ma J."/>
        </authorList>
    </citation>
    <scope>NUCLEOTIDE SEQUENCE [LARGE SCALE GENOMIC DNA]</scope>
    <source>
        <strain evidence="10">JCM 30346</strain>
    </source>
</reference>
<dbReference type="Pfam" id="PF03460">
    <property type="entry name" value="NIR_SIR_ferr"/>
    <property type="match status" value="2"/>
</dbReference>
<sequence length="415" mass="42538">MRRAPLSGQAPPDACPGALQVHTAADGPLARIRVPGGALTPLQLRELAACAGTLGTGVVELTSRANVQVRGLRSPSEFAARMADADLLPSATHERVRNIAASPLAGRGPSGLVDTDPLVASLDRALCARAALADLSGRFLFAVDDGTGDMTGLGADVTFVPARGAASGTVLLAGVDTGLATAGPVPLMIAAAEGFLAERDAQDGSAWRVADLDDGPARIAARLAHPRPAVTPHPDVTPHEGAPRAGAGPLPQRDGRVALEVVVPLGRLTVPQAEALAAVPAAPDGPALRLTPWRTVVVLDLTAARADEVARVLAGTGLVCDPASPWAGVSACTGRPGCAKALADVRHDVTRWVSGRTGPGGPPVHWSGCERRCGLPRGPVLQYVATGTGYRVEEPAVTQDTGHRVEESVIQERQR</sequence>
<dbReference type="GO" id="GO:0043818">
    <property type="term" value="F:precorrin-3B synthase activity"/>
    <property type="evidence" value="ECO:0007669"/>
    <property type="project" value="UniProtKB-EC"/>
</dbReference>
<accession>A0ABW1NFF6</accession>
<dbReference type="PANTHER" id="PTHR32439">
    <property type="entry name" value="FERREDOXIN--NITRITE REDUCTASE, CHLOROPLASTIC"/>
    <property type="match status" value="1"/>
</dbReference>
<dbReference type="InterPro" id="IPR045854">
    <property type="entry name" value="NO2/SO3_Rdtase_4Fe4S_sf"/>
</dbReference>
<dbReference type="PANTHER" id="PTHR32439:SF9">
    <property type="entry name" value="BLR3264 PROTEIN"/>
    <property type="match status" value="1"/>
</dbReference>
<evidence type="ECO:0000256" key="2">
    <source>
        <dbReference type="ARBA" id="ARBA00022617"/>
    </source>
</evidence>
<dbReference type="SUPFAM" id="SSF55124">
    <property type="entry name" value="Nitrite/Sulfite reductase N-terminal domain-like"/>
    <property type="match status" value="2"/>
</dbReference>
<keyword evidence="4 9" id="KW-0560">Oxidoreductase</keyword>
<evidence type="ECO:0000259" key="8">
    <source>
        <dbReference type="Pfam" id="PF03460"/>
    </source>
</evidence>
<dbReference type="InterPro" id="IPR036136">
    <property type="entry name" value="Nit/Sulf_reduc_fer-like_dom_sf"/>
</dbReference>
<name>A0ABW1NFF6_9ACTN</name>
<feature type="domain" description="Nitrite/Sulfite reductase ferredoxin-like" evidence="8">
    <location>
        <begin position="251"/>
        <end position="313"/>
    </location>
</feature>
<evidence type="ECO:0000256" key="5">
    <source>
        <dbReference type="ARBA" id="ARBA00023004"/>
    </source>
</evidence>
<dbReference type="EC" id="1.14.13.83" evidence="9"/>
<gene>
    <name evidence="9" type="primary">cobG</name>
    <name evidence="9" type="ORF">ACFP1K_12595</name>
</gene>
<dbReference type="Proteomes" id="UP001596137">
    <property type="component" value="Unassembled WGS sequence"/>
</dbReference>
<dbReference type="RefSeq" id="WP_380751092.1">
    <property type="nucleotide sequence ID" value="NZ_JBHSRF010000013.1"/>
</dbReference>
<evidence type="ECO:0000256" key="1">
    <source>
        <dbReference type="ARBA" id="ARBA00022485"/>
    </source>
</evidence>
<evidence type="ECO:0000313" key="10">
    <source>
        <dbReference type="Proteomes" id="UP001596137"/>
    </source>
</evidence>
<protein>
    <submittedName>
        <fullName evidence="9">Precorrin-3B synthase</fullName>
        <ecNumber evidence="9">1.14.13.83</ecNumber>
    </submittedName>
</protein>
<dbReference type="SUPFAM" id="SSF56014">
    <property type="entry name" value="Nitrite and sulphite reductase 4Fe-4S domain-like"/>
    <property type="match status" value="1"/>
</dbReference>
<keyword evidence="3" id="KW-0479">Metal-binding</keyword>
<dbReference type="EMBL" id="JBHSRF010000013">
    <property type="protein sequence ID" value="MFC6082000.1"/>
    <property type="molecule type" value="Genomic_DNA"/>
</dbReference>
<dbReference type="Gene3D" id="3.90.480.10">
    <property type="entry name" value="Sulfite Reductase Hemoprotein,Domain 2"/>
    <property type="match status" value="1"/>
</dbReference>
<keyword evidence="6" id="KW-0411">Iron-sulfur</keyword>
<comment type="caution">
    <text evidence="9">The sequence shown here is derived from an EMBL/GenBank/DDBJ whole genome shotgun (WGS) entry which is preliminary data.</text>
</comment>
<evidence type="ECO:0000256" key="4">
    <source>
        <dbReference type="ARBA" id="ARBA00023002"/>
    </source>
</evidence>
<dbReference type="InterPro" id="IPR012798">
    <property type="entry name" value="Cbl_synth_CobG-like"/>
</dbReference>
<dbReference type="Gene3D" id="3.30.413.10">
    <property type="entry name" value="Sulfite Reductase Hemoprotein, domain 1"/>
    <property type="match status" value="1"/>
</dbReference>
<evidence type="ECO:0000256" key="7">
    <source>
        <dbReference type="SAM" id="MobiDB-lite"/>
    </source>
</evidence>
<dbReference type="NCBIfam" id="TIGR02435">
    <property type="entry name" value="CobG"/>
    <property type="match status" value="1"/>
</dbReference>
<dbReference type="InterPro" id="IPR005117">
    <property type="entry name" value="NiRdtase/SiRdtase_haem-b_fer"/>
</dbReference>
<organism evidence="9 10">
    <name type="scientific">Sphaerisporangium aureirubrum</name>
    <dbReference type="NCBI Taxonomy" id="1544736"/>
    <lineage>
        <taxon>Bacteria</taxon>
        <taxon>Bacillati</taxon>
        <taxon>Actinomycetota</taxon>
        <taxon>Actinomycetes</taxon>
        <taxon>Streptosporangiales</taxon>
        <taxon>Streptosporangiaceae</taxon>
        <taxon>Sphaerisporangium</taxon>
    </lineage>
</organism>
<evidence type="ECO:0000256" key="6">
    <source>
        <dbReference type="ARBA" id="ARBA00023014"/>
    </source>
</evidence>
<feature type="region of interest" description="Disordered" evidence="7">
    <location>
        <begin position="227"/>
        <end position="251"/>
    </location>
</feature>
<evidence type="ECO:0000256" key="3">
    <source>
        <dbReference type="ARBA" id="ARBA00022723"/>
    </source>
</evidence>
<keyword evidence="5" id="KW-0408">Iron</keyword>
<evidence type="ECO:0000313" key="9">
    <source>
        <dbReference type="EMBL" id="MFC6082000.1"/>
    </source>
</evidence>
<keyword evidence="10" id="KW-1185">Reference proteome</keyword>
<proteinExistence type="predicted"/>
<feature type="domain" description="Nitrite/Sulfite reductase ferredoxin-like" evidence="8">
    <location>
        <begin position="30"/>
        <end position="73"/>
    </location>
</feature>